<evidence type="ECO:0000313" key="2">
    <source>
        <dbReference type="Proteomes" id="UP001597286"/>
    </source>
</evidence>
<reference evidence="2" key="1">
    <citation type="journal article" date="2019" name="Int. J. Syst. Evol. Microbiol.">
        <title>The Global Catalogue of Microorganisms (GCM) 10K type strain sequencing project: providing services to taxonomists for standard genome sequencing and annotation.</title>
        <authorList>
            <consortium name="The Broad Institute Genomics Platform"/>
            <consortium name="The Broad Institute Genome Sequencing Center for Infectious Disease"/>
            <person name="Wu L."/>
            <person name="Ma J."/>
        </authorList>
    </citation>
    <scope>NUCLEOTIDE SEQUENCE [LARGE SCALE GENOMIC DNA]</scope>
    <source>
        <strain evidence="2">DT72</strain>
    </source>
</reference>
<sequence length="101" mass="9897">MGQPFEVDTDALRALAASLNGEADRIAGVDPSAAIGAVAAGMPGSAVGAAAGRACTPLLDAYRVRTDALREMAAAARSSADGYADTDNAFRASLGVTGGGL</sequence>
<dbReference type="SUPFAM" id="SSF140453">
    <property type="entry name" value="EsxAB dimer-like"/>
    <property type="match status" value="1"/>
</dbReference>
<dbReference type="EMBL" id="JBHUFB010000003">
    <property type="protein sequence ID" value="MFD1810999.1"/>
    <property type="molecule type" value="Genomic_DNA"/>
</dbReference>
<organism evidence="1 2">
    <name type="scientific">Rhodococcus gannanensis</name>
    <dbReference type="NCBI Taxonomy" id="1960308"/>
    <lineage>
        <taxon>Bacteria</taxon>
        <taxon>Bacillati</taxon>
        <taxon>Actinomycetota</taxon>
        <taxon>Actinomycetes</taxon>
        <taxon>Mycobacteriales</taxon>
        <taxon>Nocardiaceae</taxon>
        <taxon>Rhodococcus</taxon>
    </lineage>
</organism>
<dbReference type="InterPro" id="IPR055586">
    <property type="entry name" value="DUF7162"/>
</dbReference>
<protein>
    <submittedName>
        <fullName evidence="1">Type VII secretion target</fullName>
    </submittedName>
</protein>
<name>A0ABW4NY80_9NOCA</name>
<dbReference type="RefSeq" id="WP_378483558.1">
    <property type="nucleotide sequence ID" value="NZ_JBHUFB010000003.1"/>
</dbReference>
<accession>A0ABW4NY80</accession>
<proteinExistence type="predicted"/>
<dbReference type="Proteomes" id="UP001597286">
    <property type="component" value="Unassembled WGS sequence"/>
</dbReference>
<dbReference type="Pfam" id="PF23721">
    <property type="entry name" value="DUF7162"/>
    <property type="match status" value="1"/>
</dbReference>
<dbReference type="InterPro" id="IPR036689">
    <property type="entry name" value="ESAT-6-like_sf"/>
</dbReference>
<gene>
    <name evidence="1" type="ORF">ACFSJG_02125</name>
</gene>
<comment type="caution">
    <text evidence="1">The sequence shown here is derived from an EMBL/GenBank/DDBJ whole genome shotgun (WGS) entry which is preliminary data.</text>
</comment>
<keyword evidence="2" id="KW-1185">Reference proteome</keyword>
<evidence type="ECO:0000313" key="1">
    <source>
        <dbReference type="EMBL" id="MFD1810999.1"/>
    </source>
</evidence>